<accession>A0A2D1AEB4</accession>
<proteinExistence type="predicted"/>
<gene>
    <name evidence="1" type="ORF">SEA_TRINA_248</name>
</gene>
<dbReference type="EMBL" id="MF668286">
    <property type="protein sequence ID" value="ASZ75027.1"/>
    <property type="molecule type" value="Genomic_DNA"/>
</dbReference>
<organism evidence="1 2">
    <name type="scientific">Rhodococcus phage Trina</name>
    <dbReference type="NCBI Taxonomy" id="2027905"/>
    <lineage>
        <taxon>Viruses</taxon>
        <taxon>Duplodnaviria</taxon>
        <taxon>Heunggongvirae</taxon>
        <taxon>Uroviricota</taxon>
        <taxon>Caudoviricetes</taxon>
        <taxon>Trinavirus</taxon>
        <taxon>Trinavirus trina</taxon>
    </lineage>
</organism>
<keyword evidence="2" id="KW-1185">Reference proteome</keyword>
<reference evidence="2" key="1">
    <citation type="submission" date="2017-08" db="EMBL/GenBank/DDBJ databases">
        <authorList>
            <person name="de Groot N.N."/>
        </authorList>
    </citation>
    <scope>NUCLEOTIDE SEQUENCE [LARGE SCALE GENOMIC DNA]</scope>
</reference>
<sequence>MGWIRQTKMPCPCGARPTLPSYFGNKHMVGDCWQCDTCEFKWYVELTTKTAYDFKQEKFQETKLEWVTYDPLEKLTKRSKSY</sequence>
<evidence type="ECO:0000313" key="1">
    <source>
        <dbReference type="EMBL" id="ASZ75027.1"/>
    </source>
</evidence>
<protein>
    <submittedName>
        <fullName evidence="1">Uncharacterized protein</fullName>
    </submittedName>
</protein>
<dbReference type="Proteomes" id="UP000231419">
    <property type="component" value="Segment"/>
</dbReference>
<evidence type="ECO:0000313" key="2">
    <source>
        <dbReference type="Proteomes" id="UP000231419"/>
    </source>
</evidence>
<name>A0A2D1AEB4_9CAUD</name>